<sequence>MDMSRDRSARSSGAAPGMGKPRTWRLLRVLLGLFLIWMLASIAGRFRVVETGREPIEDYDAFEGWQEYRVTNVLRLSWDGRVYELRRWTQQEKHSPLGD</sequence>
<dbReference type="Proteomes" id="UP000324233">
    <property type="component" value="Chromosome"/>
</dbReference>
<accession>A0A5B9WAC8</accession>
<evidence type="ECO:0000313" key="3">
    <source>
        <dbReference type="Proteomes" id="UP000324233"/>
    </source>
</evidence>
<reference evidence="2 3" key="1">
    <citation type="submission" date="2019-08" db="EMBL/GenBank/DDBJ databases">
        <title>Deep-cultivation of Planctomycetes and their phenomic and genomic characterization uncovers novel biology.</title>
        <authorList>
            <person name="Wiegand S."/>
            <person name="Jogler M."/>
            <person name="Boedeker C."/>
            <person name="Pinto D."/>
            <person name="Vollmers J."/>
            <person name="Rivas-Marin E."/>
            <person name="Kohn T."/>
            <person name="Peeters S.H."/>
            <person name="Heuer A."/>
            <person name="Rast P."/>
            <person name="Oberbeckmann S."/>
            <person name="Bunk B."/>
            <person name="Jeske O."/>
            <person name="Meyerdierks A."/>
            <person name="Storesund J.E."/>
            <person name="Kallscheuer N."/>
            <person name="Luecker S."/>
            <person name="Lage O.M."/>
            <person name="Pohl T."/>
            <person name="Merkel B.J."/>
            <person name="Hornburger P."/>
            <person name="Mueller R.-W."/>
            <person name="Bruemmer F."/>
            <person name="Labrenz M."/>
            <person name="Spormann A.M."/>
            <person name="Op den Camp H."/>
            <person name="Overmann J."/>
            <person name="Amann R."/>
            <person name="Jetten M.S.M."/>
            <person name="Mascher T."/>
            <person name="Medema M.H."/>
            <person name="Devos D.P."/>
            <person name="Kaster A.-K."/>
            <person name="Ovreas L."/>
            <person name="Rohde M."/>
            <person name="Galperin M.Y."/>
            <person name="Jogler C."/>
        </authorList>
    </citation>
    <scope>NUCLEOTIDE SEQUENCE [LARGE SCALE GENOMIC DNA]</scope>
    <source>
        <strain evidence="2 3">OJF2</strain>
    </source>
</reference>
<feature type="region of interest" description="Disordered" evidence="1">
    <location>
        <begin position="1"/>
        <end position="20"/>
    </location>
</feature>
<dbReference type="AlphaFoldDB" id="A0A5B9WAC8"/>
<feature type="compositionally biased region" description="Low complexity" evidence="1">
    <location>
        <begin position="10"/>
        <end position="19"/>
    </location>
</feature>
<protein>
    <submittedName>
        <fullName evidence="2">Uncharacterized protein</fullName>
    </submittedName>
</protein>
<evidence type="ECO:0000313" key="2">
    <source>
        <dbReference type="EMBL" id="QEH37486.1"/>
    </source>
</evidence>
<dbReference type="EMBL" id="CP042997">
    <property type="protein sequence ID" value="QEH37486.1"/>
    <property type="molecule type" value="Genomic_DNA"/>
</dbReference>
<gene>
    <name evidence="2" type="ORF">OJF2_60770</name>
</gene>
<keyword evidence="3" id="KW-1185">Reference proteome</keyword>
<dbReference type="KEGG" id="agv:OJF2_60770"/>
<name>A0A5B9WAC8_9BACT</name>
<evidence type="ECO:0000256" key="1">
    <source>
        <dbReference type="SAM" id="MobiDB-lite"/>
    </source>
</evidence>
<organism evidence="2 3">
    <name type="scientific">Aquisphaera giovannonii</name>
    <dbReference type="NCBI Taxonomy" id="406548"/>
    <lineage>
        <taxon>Bacteria</taxon>
        <taxon>Pseudomonadati</taxon>
        <taxon>Planctomycetota</taxon>
        <taxon>Planctomycetia</taxon>
        <taxon>Isosphaerales</taxon>
        <taxon>Isosphaeraceae</taxon>
        <taxon>Aquisphaera</taxon>
    </lineage>
</organism>
<dbReference type="RefSeq" id="WP_210420230.1">
    <property type="nucleotide sequence ID" value="NZ_CP042997.1"/>
</dbReference>
<proteinExistence type="predicted"/>